<evidence type="ECO:0000313" key="1">
    <source>
        <dbReference type="EMBL" id="XBH01277.1"/>
    </source>
</evidence>
<sequence length="272" mass="30213">MVTESLAQGREVWVLNDFTEKTKPAERHKYALYVAISRQNLEYVITKESIPPGMLAEEMYGKKEGCVIWRCWPAGETRGGSGKTVTVQTWQGDKHKGDELNGGAEAVMALTAREEVKITSDSGNLTESVEGAGISLEFNGDQVRWNLQATSATTLTTKERKFPPITQSREDSGAGRRIRLEKAAAALEGRNEGANSNTPVARRELMKTAETLEGPFVEVIKDIVDAVESGEQPWSVADSRIYENRPGKHQFAAETITAYMRWRHAKIDKPEE</sequence>
<dbReference type="RefSeq" id="WP_406701303.1">
    <property type="nucleotide sequence ID" value="NZ_CP155447.1"/>
</dbReference>
<accession>A0AAU7C8H2</accession>
<name>A0AAU7C8H2_9BACT</name>
<protein>
    <submittedName>
        <fullName evidence="1">Uncharacterized protein</fullName>
    </submittedName>
</protein>
<organism evidence="1">
    <name type="scientific">Singulisphaera sp. Ch08</name>
    <dbReference type="NCBI Taxonomy" id="3120278"/>
    <lineage>
        <taxon>Bacteria</taxon>
        <taxon>Pseudomonadati</taxon>
        <taxon>Planctomycetota</taxon>
        <taxon>Planctomycetia</taxon>
        <taxon>Isosphaerales</taxon>
        <taxon>Isosphaeraceae</taxon>
        <taxon>Singulisphaera</taxon>
    </lineage>
</organism>
<dbReference type="EMBL" id="CP155447">
    <property type="protein sequence ID" value="XBH01277.1"/>
    <property type="molecule type" value="Genomic_DNA"/>
</dbReference>
<proteinExistence type="predicted"/>
<reference evidence="1" key="1">
    <citation type="submission" date="2024-05" db="EMBL/GenBank/DDBJ databases">
        <title>Planctomycetes of the genus Singulisphaera possess chitinolytic capabilities.</title>
        <authorList>
            <person name="Ivanova A."/>
        </authorList>
    </citation>
    <scope>NUCLEOTIDE SEQUENCE</scope>
    <source>
        <strain evidence="1">Ch08T</strain>
    </source>
</reference>
<dbReference type="AlphaFoldDB" id="A0AAU7C8H2"/>
<gene>
    <name evidence="1" type="ORF">V5E97_23305</name>
</gene>